<organism evidence="7 8">
    <name type="scientific">Thermosipho affectus</name>
    <dbReference type="NCBI Taxonomy" id="660294"/>
    <lineage>
        <taxon>Bacteria</taxon>
        <taxon>Thermotogati</taxon>
        <taxon>Thermotogota</taxon>
        <taxon>Thermotogae</taxon>
        <taxon>Thermotogales</taxon>
        <taxon>Fervidobacteriaceae</taxon>
        <taxon>Thermosipho</taxon>
    </lineage>
</organism>
<dbReference type="InterPro" id="IPR001207">
    <property type="entry name" value="Transposase_mutator"/>
</dbReference>
<keyword evidence="5 6" id="KW-0233">DNA recombination</keyword>
<evidence type="ECO:0000256" key="3">
    <source>
        <dbReference type="ARBA" id="ARBA00022578"/>
    </source>
</evidence>
<comment type="caution">
    <text evidence="7">The sequence shown here is derived from an EMBL/GenBank/DDBJ whole genome shotgun (WGS) entry which is preliminary data.</text>
</comment>
<evidence type="ECO:0000256" key="5">
    <source>
        <dbReference type="ARBA" id="ARBA00023172"/>
    </source>
</evidence>
<accession>A0ABX3IHS1</accession>
<gene>
    <name evidence="7" type="ORF">XJ44_04120</name>
</gene>
<evidence type="ECO:0000256" key="6">
    <source>
        <dbReference type="RuleBase" id="RU365089"/>
    </source>
</evidence>
<evidence type="ECO:0000313" key="8">
    <source>
        <dbReference type="Proteomes" id="UP000242616"/>
    </source>
</evidence>
<keyword evidence="8" id="KW-1185">Reference proteome</keyword>
<evidence type="ECO:0000256" key="2">
    <source>
        <dbReference type="ARBA" id="ARBA00010961"/>
    </source>
</evidence>
<comment type="function">
    <text evidence="1 6">Required for the transposition of the insertion element.</text>
</comment>
<comment type="similarity">
    <text evidence="2 6">Belongs to the transposase mutator family.</text>
</comment>
<evidence type="ECO:0000256" key="4">
    <source>
        <dbReference type="ARBA" id="ARBA00023125"/>
    </source>
</evidence>
<dbReference type="EMBL" id="LBFC01000016">
    <property type="protein sequence ID" value="ONN27381.1"/>
    <property type="molecule type" value="Genomic_DNA"/>
</dbReference>
<dbReference type="PANTHER" id="PTHR33217:SF7">
    <property type="entry name" value="TRANSPOSASE FOR INSERTION SEQUENCE ELEMENT IS1081"/>
    <property type="match status" value="1"/>
</dbReference>
<dbReference type="Pfam" id="PF00872">
    <property type="entry name" value="Transposase_mut"/>
    <property type="match status" value="1"/>
</dbReference>
<proteinExistence type="inferred from homology"/>
<dbReference type="PANTHER" id="PTHR33217">
    <property type="entry name" value="TRANSPOSASE FOR INSERTION SEQUENCE ELEMENT IS1081"/>
    <property type="match status" value="1"/>
</dbReference>
<evidence type="ECO:0000313" key="7">
    <source>
        <dbReference type="EMBL" id="ONN27381.1"/>
    </source>
</evidence>
<evidence type="ECO:0000256" key="1">
    <source>
        <dbReference type="ARBA" id="ARBA00002190"/>
    </source>
</evidence>
<name>A0ABX3IHS1_9BACT</name>
<keyword evidence="6" id="KW-0814">Transposable element</keyword>
<sequence>MCERFIFDLFNYQKYQKRYWRRIKTTNMLERINKELKRQTKVVGAFPNEGSLLRLNVTILLNINEEWLL</sequence>
<keyword evidence="4 6" id="KW-0238">DNA-binding</keyword>
<dbReference type="Proteomes" id="UP000242616">
    <property type="component" value="Unassembled WGS sequence"/>
</dbReference>
<keyword evidence="3 6" id="KW-0815">Transposition</keyword>
<reference evidence="7 8" key="1">
    <citation type="submission" date="2015-06" db="EMBL/GenBank/DDBJ databases">
        <title>Genome sequencing of Thermotogales isolates from hydrothermal vents.</title>
        <authorList>
            <person name="Haverkamp T.H."/>
            <person name="Kublanov I.V."/>
            <person name="Nesbo C.L."/>
        </authorList>
    </citation>
    <scope>NUCLEOTIDE SEQUENCE [LARGE SCALE GENOMIC DNA]</scope>
    <source>
        <strain evidence="8">ik275mar</strain>
    </source>
</reference>
<protein>
    <recommendedName>
        <fullName evidence="6">Mutator family transposase</fullName>
    </recommendedName>
</protein>